<protein>
    <recommendedName>
        <fullName evidence="1">RNase H type-1 domain-containing protein</fullName>
    </recommendedName>
</protein>
<feature type="domain" description="RNase H type-1" evidence="1">
    <location>
        <begin position="293"/>
        <end position="377"/>
    </location>
</feature>
<dbReference type="PANTHER" id="PTHR33710">
    <property type="entry name" value="BNAC02G09200D PROTEIN"/>
    <property type="match status" value="1"/>
</dbReference>
<dbReference type="GO" id="GO:0003676">
    <property type="term" value="F:nucleic acid binding"/>
    <property type="evidence" value="ECO:0007669"/>
    <property type="project" value="InterPro"/>
</dbReference>
<dbReference type="PROSITE" id="PS50879">
    <property type="entry name" value="RNASE_H_1"/>
    <property type="match status" value="1"/>
</dbReference>
<evidence type="ECO:0000313" key="2">
    <source>
        <dbReference type="EMBL" id="KAF6137718.1"/>
    </source>
</evidence>
<dbReference type="InterPro" id="IPR044730">
    <property type="entry name" value="RNase_H-like_dom_plant"/>
</dbReference>
<name>A0A7J7L579_9MAGN</name>
<dbReference type="InterPro" id="IPR036397">
    <property type="entry name" value="RNaseH_sf"/>
</dbReference>
<evidence type="ECO:0000313" key="3">
    <source>
        <dbReference type="Proteomes" id="UP000541444"/>
    </source>
</evidence>
<sequence length="377" mass="43319">MSEKKGRKSPCRRAMVEFSNFLDAACLTENEMMGATFTWYNGQKGVMRILSVLDKSLINDSWNDKFRNWKVKVFPQTKSDHYLLFGECNEIAKPCNIPFHYLQSWSKVDKFREMVKNCWKQPLSTTPLFNIMMKLRRLKVEIKIWKKKALDNAIHNKKELEGEILQLHIGQEDDETDDTLYTQMVLKTKELEQIEDKEEEDWHQRLREKWLLAGDRNTAYFHQTTHMKLANTCILEIIDQFGAMISNQDYIKDYIVNYYADKFVQHEVVKVLPVNNKMGNAPSICSCRWTLPNIGEVKQCCDGPALGNPGPSGIGVVYRDCEGRVLGTLSKAVGSTTNYLAEAQAIVDGVEKAIHRGWTTLWIVSDLSATIKAFISS</sequence>
<dbReference type="OrthoDB" id="1932741at2759"/>
<dbReference type="AlphaFoldDB" id="A0A7J7L579"/>
<dbReference type="GO" id="GO:0004523">
    <property type="term" value="F:RNA-DNA hybrid ribonuclease activity"/>
    <property type="evidence" value="ECO:0007669"/>
    <property type="project" value="InterPro"/>
</dbReference>
<reference evidence="2 3" key="1">
    <citation type="journal article" date="2020" name="IScience">
        <title>Genome Sequencing of the Endangered Kingdonia uniflora (Circaeasteraceae, Ranunculales) Reveals Potential Mechanisms of Evolutionary Specialization.</title>
        <authorList>
            <person name="Sun Y."/>
            <person name="Deng T."/>
            <person name="Zhang A."/>
            <person name="Moore M.J."/>
            <person name="Landis J.B."/>
            <person name="Lin N."/>
            <person name="Zhang H."/>
            <person name="Zhang X."/>
            <person name="Huang J."/>
            <person name="Zhang X."/>
            <person name="Sun H."/>
            <person name="Wang H."/>
        </authorList>
    </citation>
    <scope>NUCLEOTIDE SEQUENCE [LARGE SCALE GENOMIC DNA]</scope>
    <source>
        <strain evidence="2">TB1705</strain>
        <tissue evidence="2">Leaf</tissue>
    </source>
</reference>
<comment type="caution">
    <text evidence="2">The sequence shown here is derived from an EMBL/GenBank/DDBJ whole genome shotgun (WGS) entry which is preliminary data.</text>
</comment>
<dbReference type="Proteomes" id="UP000541444">
    <property type="component" value="Unassembled WGS sequence"/>
</dbReference>
<dbReference type="InterPro" id="IPR012337">
    <property type="entry name" value="RNaseH-like_sf"/>
</dbReference>
<dbReference type="Gene3D" id="3.30.420.10">
    <property type="entry name" value="Ribonuclease H-like superfamily/Ribonuclease H"/>
    <property type="match status" value="1"/>
</dbReference>
<accession>A0A7J7L579</accession>
<dbReference type="Pfam" id="PF13456">
    <property type="entry name" value="RVT_3"/>
    <property type="match status" value="1"/>
</dbReference>
<gene>
    <name evidence="2" type="ORF">GIB67_032607</name>
</gene>
<organism evidence="2 3">
    <name type="scientific">Kingdonia uniflora</name>
    <dbReference type="NCBI Taxonomy" id="39325"/>
    <lineage>
        <taxon>Eukaryota</taxon>
        <taxon>Viridiplantae</taxon>
        <taxon>Streptophyta</taxon>
        <taxon>Embryophyta</taxon>
        <taxon>Tracheophyta</taxon>
        <taxon>Spermatophyta</taxon>
        <taxon>Magnoliopsida</taxon>
        <taxon>Ranunculales</taxon>
        <taxon>Circaeasteraceae</taxon>
        <taxon>Kingdonia</taxon>
    </lineage>
</organism>
<dbReference type="EMBL" id="JACGCM010002628">
    <property type="protein sequence ID" value="KAF6137718.1"/>
    <property type="molecule type" value="Genomic_DNA"/>
</dbReference>
<dbReference type="InterPro" id="IPR002156">
    <property type="entry name" value="RNaseH_domain"/>
</dbReference>
<dbReference type="SUPFAM" id="SSF53098">
    <property type="entry name" value="Ribonuclease H-like"/>
    <property type="match status" value="1"/>
</dbReference>
<proteinExistence type="predicted"/>
<dbReference type="CDD" id="cd06222">
    <property type="entry name" value="RNase_H_like"/>
    <property type="match status" value="1"/>
</dbReference>
<evidence type="ECO:0000259" key="1">
    <source>
        <dbReference type="PROSITE" id="PS50879"/>
    </source>
</evidence>
<keyword evidence="3" id="KW-1185">Reference proteome</keyword>
<dbReference type="PANTHER" id="PTHR33710:SF64">
    <property type="entry name" value="ENDONUCLEASE_EXONUCLEASE_PHOSPHATASE DOMAIN-CONTAINING PROTEIN"/>
    <property type="match status" value="1"/>
</dbReference>